<dbReference type="InterPro" id="IPR041662">
    <property type="entry name" value="SusD-like_2"/>
</dbReference>
<accession>A0A412GWX5</accession>
<dbReference type="RefSeq" id="WP_007571830.1">
    <property type="nucleotide sequence ID" value="NZ_CABKNL010000005.1"/>
</dbReference>
<keyword evidence="2" id="KW-1185">Reference proteome</keyword>
<name>A0A412GWX5_9BACT</name>
<dbReference type="EMBL" id="QRUU01000006">
    <property type="protein sequence ID" value="RGR99389.1"/>
    <property type="molecule type" value="Genomic_DNA"/>
</dbReference>
<dbReference type="AlphaFoldDB" id="A0A412GWX5"/>
<reference evidence="1 2" key="1">
    <citation type="submission" date="2018-08" db="EMBL/GenBank/DDBJ databases">
        <title>A genome reference for cultivated species of the human gut microbiota.</title>
        <authorList>
            <person name="Zou Y."/>
            <person name="Xue W."/>
            <person name="Luo G."/>
        </authorList>
    </citation>
    <scope>NUCLEOTIDE SEQUENCE [LARGE SCALE GENOMIC DNA]</scope>
    <source>
        <strain evidence="1 2">AF24-2</strain>
    </source>
</reference>
<dbReference type="Pfam" id="PF12771">
    <property type="entry name" value="SusD-like_2"/>
    <property type="match status" value="1"/>
</dbReference>
<dbReference type="SUPFAM" id="SSF48452">
    <property type="entry name" value="TPR-like"/>
    <property type="match status" value="1"/>
</dbReference>
<evidence type="ECO:0000313" key="2">
    <source>
        <dbReference type="Proteomes" id="UP000285864"/>
    </source>
</evidence>
<proteinExistence type="predicted"/>
<gene>
    <name evidence="1" type="ORF">DWY20_02280</name>
</gene>
<dbReference type="GeneID" id="79860841"/>
<keyword evidence="1" id="KW-0449">Lipoprotein</keyword>
<protein>
    <submittedName>
        <fullName evidence="1">SusD/RagB family nutrient-binding outer membrane lipoprotein</fullName>
    </submittedName>
</protein>
<dbReference type="Gene3D" id="1.25.40.390">
    <property type="match status" value="1"/>
</dbReference>
<evidence type="ECO:0000313" key="1">
    <source>
        <dbReference type="EMBL" id="RGR99389.1"/>
    </source>
</evidence>
<comment type="caution">
    <text evidence="1">The sequence shown here is derived from an EMBL/GenBank/DDBJ whole genome shotgun (WGS) entry which is preliminary data.</text>
</comment>
<organism evidence="1 2">
    <name type="scientific">Phocaeicola coprocola</name>
    <dbReference type="NCBI Taxonomy" id="310298"/>
    <lineage>
        <taxon>Bacteria</taxon>
        <taxon>Pseudomonadati</taxon>
        <taxon>Bacteroidota</taxon>
        <taxon>Bacteroidia</taxon>
        <taxon>Bacteroidales</taxon>
        <taxon>Bacteroidaceae</taxon>
        <taxon>Phocaeicola</taxon>
    </lineage>
</organism>
<dbReference type="InterPro" id="IPR011990">
    <property type="entry name" value="TPR-like_helical_dom_sf"/>
</dbReference>
<dbReference type="Proteomes" id="UP000285864">
    <property type="component" value="Unassembled WGS sequence"/>
</dbReference>
<sequence length="498" mass="55679">MKKLALYTLLMASLCTSCDLDINENPNYPSNEQMTPDLIFPSVEAGIAAAVGGEIHNYAGYFAQYYEQNPEQSQYIEISQYMFNESSQLMDYSYRIIYAGALMDAQEVLEKSTNPADRFATTVLRAYVLQVMVDNTNEAPYSEALKGNSVSNPKWDNGEDVYKGVLAEMDAAEAALTDNASMDSQDLIFNRDMKQWKGLANALRLRMYLRFIDAGVDAATYTEKVKTLVAENNFFTGDAAFTGFADETSKRNPWYETNAVNTPGNQCAAYPIVAYYQANNDPRIAYAINKNKKEGKYLGQIPGGRTKSDDNNGSDTWKNENVSAINYQHSDGNGATQPFYLFTQAELQFLIAEVNLRFLNDEGKAQNAYNAGVTADFEARSMSGQEAGILALWDNATSTNDKLHLVYMQKWAALFCMDHMEAWSEIRRTDCPNITTVSQLDIFKGNSSYVPGDLIEPWINGLGNGLVKRMTYPLSARMYNVNTPKAVPVSTPVWWDKN</sequence>